<evidence type="ECO:0000313" key="2">
    <source>
        <dbReference type="EMBL" id="KZP33414.1"/>
    </source>
</evidence>
<accession>A0A166W5Z8</accession>
<evidence type="ECO:0000313" key="3">
    <source>
        <dbReference type="Proteomes" id="UP000076532"/>
    </source>
</evidence>
<evidence type="ECO:0000313" key="1">
    <source>
        <dbReference type="EMBL" id="KZP05249.1"/>
    </source>
</evidence>
<name>A0A166W5Z8_9AGAM</name>
<protein>
    <submittedName>
        <fullName evidence="2">Uncharacterized protein</fullName>
    </submittedName>
</protein>
<proteinExistence type="predicted"/>
<dbReference type="EMBL" id="KV417852">
    <property type="protein sequence ID" value="KZP05249.1"/>
    <property type="molecule type" value="Genomic_DNA"/>
</dbReference>
<dbReference type="AlphaFoldDB" id="A0A166W5Z8"/>
<gene>
    <name evidence="2" type="ORF">FIBSPDRAFT_847325</name>
    <name evidence="1" type="ORF">FIBSPDRAFT_877754</name>
</gene>
<dbReference type="EMBL" id="KV417482">
    <property type="protein sequence ID" value="KZP33414.1"/>
    <property type="molecule type" value="Genomic_DNA"/>
</dbReference>
<reference evidence="2 3" key="1">
    <citation type="journal article" date="2016" name="Mol. Biol. Evol.">
        <title>Comparative Genomics of Early-Diverging Mushroom-Forming Fungi Provides Insights into the Origins of Lignocellulose Decay Capabilities.</title>
        <authorList>
            <person name="Nagy L.G."/>
            <person name="Riley R."/>
            <person name="Tritt A."/>
            <person name="Adam C."/>
            <person name="Daum C."/>
            <person name="Floudas D."/>
            <person name="Sun H."/>
            <person name="Yadav J.S."/>
            <person name="Pangilinan J."/>
            <person name="Larsson K.H."/>
            <person name="Matsuura K."/>
            <person name="Barry K."/>
            <person name="Labutti K."/>
            <person name="Kuo R."/>
            <person name="Ohm R.A."/>
            <person name="Bhattacharya S.S."/>
            <person name="Shirouzu T."/>
            <person name="Yoshinaga Y."/>
            <person name="Martin F.M."/>
            <person name="Grigoriev I.V."/>
            <person name="Hibbett D.S."/>
        </authorList>
    </citation>
    <scope>NUCLEOTIDE SEQUENCE [LARGE SCALE GENOMIC DNA]</scope>
    <source>
        <strain evidence="2 3">CBS 109695</strain>
    </source>
</reference>
<keyword evidence="3" id="KW-1185">Reference proteome</keyword>
<dbReference type="Proteomes" id="UP000076532">
    <property type="component" value="Unassembled WGS sequence"/>
</dbReference>
<organism evidence="2 3">
    <name type="scientific">Athelia psychrophila</name>
    <dbReference type="NCBI Taxonomy" id="1759441"/>
    <lineage>
        <taxon>Eukaryota</taxon>
        <taxon>Fungi</taxon>
        <taxon>Dikarya</taxon>
        <taxon>Basidiomycota</taxon>
        <taxon>Agaricomycotina</taxon>
        <taxon>Agaricomycetes</taxon>
        <taxon>Agaricomycetidae</taxon>
        <taxon>Atheliales</taxon>
        <taxon>Atheliaceae</taxon>
        <taxon>Athelia</taxon>
    </lineage>
</organism>
<sequence length="82" mass="8405">MWLLLANDAKAPAAKAHLPDLPILSRLCIASDCENFSDGTPSSEQSTAAAAPHSSVLSISTSKGIAPAAMILARDSPAFLLS</sequence>